<sequence length="82" mass="9132">MSYHHCYRALPVTHPHGARPCLSPPPRDPSYPNIHPSIHIAGKKSYMHGDFRGLFIASAQQHISVQIKLRRRNNAGAPSTAI</sequence>
<accession>A0A2K2D7H2</accession>
<name>A0A2K2D7H2_BRADI</name>
<dbReference type="Proteomes" id="UP000008810">
    <property type="component" value="Chromosome 2"/>
</dbReference>
<dbReference type="Gramene" id="PNT70231">
    <property type="protein sequence ID" value="PNT70231"/>
    <property type="gene ID" value="BRADI_2g08290v3"/>
</dbReference>
<evidence type="ECO:0000313" key="3">
    <source>
        <dbReference type="Proteomes" id="UP000008810"/>
    </source>
</evidence>
<protein>
    <submittedName>
        <fullName evidence="1 2">Uncharacterized protein</fullName>
    </submittedName>
</protein>
<gene>
    <name evidence="1" type="ORF">BRADI_2g08290v3</name>
</gene>
<proteinExistence type="predicted"/>
<reference evidence="1" key="2">
    <citation type="submission" date="2017-06" db="EMBL/GenBank/DDBJ databases">
        <title>WGS assembly of Brachypodium distachyon.</title>
        <authorList>
            <consortium name="The International Brachypodium Initiative"/>
            <person name="Lucas S."/>
            <person name="Harmon-Smith M."/>
            <person name="Lail K."/>
            <person name="Tice H."/>
            <person name="Grimwood J."/>
            <person name="Bruce D."/>
            <person name="Barry K."/>
            <person name="Shu S."/>
            <person name="Lindquist E."/>
            <person name="Wang M."/>
            <person name="Pitluck S."/>
            <person name="Vogel J.P."/>
            <person name="Garvin D.F."/>
            <person name="Mockler T.C."/>
            <person name="Schmutz J."/>
            <person name="Rokhsar D."/>
            <person name="Bevan M.W."/>
        </authorList>
    </citation>
    <scope>NUCLEOTIDE SEQUENCE</scope>
    <source>
        <strain evidence="1">Bd21</strain>
    </source>
</reference>
<organism evidence="1">
    <name type="scientific">Brachypodium distachyon</name>
    <name type="common">Purple false brome</name>
    <name type="synonym">Trachynia distachya</name>
    <dbReference type="NCBI Taxonomy" id="15368"/>
    <lineage>
        <taxon>Eukaryota</taxon>
        <taxon>Viridiplantae</taxon>
        <taxon>Streptophyta</taxon>
        <taxon>Embryophyta</taxon>
        <taxon>Tracheophyta</taxon>
        <taxon>Spermatophyta</taxon>
        <taxon>Magnoliopsida</taxon>
        <taxon>Liliopsida</taxon>
        <taxon>Poales</taxon>
        <taxon>Poaceae</taxon>
        <taxon>BOP clade</taxon>
        <taxon>Pooideae</taxon>
        <taxon>Stipodae</taxon>
        <taxon>Brachypodieae</taxon>
        <taxon>Brachypodium</taxon>
    </lineage>
</organism>
<dbReference type="EnsemblPlants" id="PNT70231">
    <property type="protein sequence ID" value="PNT70231"/>
    <property type="gene ID" value="BRADI_2g08290v3"/>
</dbReference>
<keyword evidence="3" id="KW-1185">Reference proteome</keyword>
<evidence type="ECO:0000313" key="1">
    <source>
        <dbReference type="EMBL" id="PNT70231.1"/>
    </source>
</evidence>
<dbReference type="EMBL" id="CM000881">
    <property type="protein sequence ID" value="PNT70231.1"/>
    <property type="molecule type" value="Genomic_DNA"/>
</dbReference>
<dbReference type="InParanoid" id="A0A2K2D7H2"/>
<dbReference type="AlphaFoldDB" id="A0A2K2D7H2"/>
<evidence type="ECO:0000313" key="2">
    <source>
        <dbReference type="EnsemblPlants" id="PNT70231"/>
    </source>
</evidence>
<reference evidence="1 2" key="1">
    <citation type="journal article" date="2010" name="Nature">
        <title>Genome sequencing and analysis of the model grass Brachypodium distachyon.</title>
        <authorList>
            <consortium name="International Brachypodium Initiative"/>
        </authorList>
    </citation>
    <scope>NUCLEOTIDE SEQUENCE [LARGE SCALE GENOMIC DNA]</scope>
    <source>
        <strain evidence="1 2">Bd21</strain>
    </source>
</reference>
<reference evidence="2" key="3">
    <citation type="submission" date="2018-08" db="UniProtKB">
        <authorList>
            <consortium name="EnsemblPlants"/>
        </authorList>
    </citation>
    <scope>IDENTIFICATION</scope>
    <source>
        <strain evidence="2">cv. Bd21</strain>
    </source>
</reference>